<dbReference type="Proteomes" id="UP000030408">
    <property type="component" value="Unassembled WGS sequence"/>
</dbReference>
<protein>
    <recommendedName>
        <fullName evidence="1">HTH cro/C1-type domain-containing protein</fullName>
    </recommendedName>
</protein>
<accession>A0A0A3HSB2</accession>
<dbReference type="STRING" id="1384057.CD33_11130"/>
<sequence>MQIGTVIKEIRMSKNIPSNKVYRNILTRPAIAKFEKGLSDTSVEKFFLILEALNITLEEFEVLYYKAENKDFQYTKQYAEAYYNKNIDELRKIAQGAKKDFEFTGNVKYRHYQAIVLLLIDQLKDNHENENEQVIIRDYLMGCNTWGYYEITLFTNTIAFHSLELIDSVYSRAINTLLLLKNLKRYRNEIALMLFNILEKTIIVKDTLRAKFYLVELKKIKNDVLDNMYIQAMIKYFSAIVEMIDGQDRNEVIMKIISTFNFLELSSKEDQCYTFYHKVKKLYQL</sequence>
<evidence type="ECO:0000259" key="1">
    <source>
        <dbReference type="PROSITE" id="PS50943"/>
    </source>
</evidence>
<dbReference type="RefSeq" id="WP_036200697.1">
    <property type="nucleotide sequence ID" value="NZ_AVCY01000005.1"/>
</dbReference>
<dbReference type="Gene3D" id="1.25.40.10">
    <property type="entry name" value="Tetratricopeptide repeat domain"/>
    <property type="match status" value="1"/>
</dbReference>
<evidence type="ECO:0000313" key="2">
    <source>
        <dbReference type="EMBL" id="KGR75269.1"/>
    </source>
</evidence>
<dbReference type="Pfam" id="PF21259">
    <property type="entry name" value="Rgg_C"/>
    <property type="match status" value="1"/>
</dbReference>
<dbReference type="CDD" id="cd00093">
    <property type="entry name" value="HTH_XRE"/>
    <property type="match status" value="1"/>
</dbReference>
<dbReference type="eggNOG" id="COG1396">
    <property type="taxonomic scope" value="Bacteria"/>
</dbReference>
<dbReference type="SUPFAM" id="SSF47413">
    <property type="entry name" value="lambda repressor-like DNA-binding domains"/>
    <property type="match status" value="1"/>
</dbReference>
<dbReference type="GO" id="GO:0003677">
    <property type="term" value="F:DNA binding"/>
    <property type="evidence" value="ECO:0007669"/>
    <property type="project" value="InterPro"/>
</dbReference>
<dbReference type="InterPro" id="IPR001387">
    <property type="entry name" value="Cro/C1-type_HTH"/>
</dbReference>
<dbReference type="OrthoDB" id="34624at2"/>
<dbReference type="NCBIfam" id="TIGR01716">
    <property type="entry name" value="RGG_Cterm"/>
    <property type="match status" value="1"/>
</dbReference>
<dbReference type="InterPro" id="IPR053163">
    <property type="entry name" value="HTH-type_regulator_Rgg"/>
</dbReference>
<keyword evidence="3" id="KW-1185">Reference proteome</keyword>
<dbReference type="AlphaFoldDB" id="A0A0A3HSB2"/>
<feature type="domain" description="HTH cro/C1-type" evidence="1">
    <location>
        <begin position="7"/>
        <end position="60"/>
    </location>
</feature>
<gene>
    <name evidence="2" type="ORF">CD33_11130</name>
</gene>
<dbReference type="PANTHER" id="PTHR37038:SF12">
    <property type="entry name" value="TRANSCRIPTIONAL REGULATOR"/>
    <property type="match status" value="1"/>
</dbReference>
<dbReference type="PANTHER" id="PTHR37038">
    <property type="entry name" value="TRANSCRIPTIONAL REGULATOR-RELATED"/>
    <property type="match status" value="1"/>
</dbReference>
<name>A0A0A3HSB2_9BACL</name>
<proteinExistence type="predicted"/>
<dbReference type="InterPro" id="IPR010982">
    <property type="entry name" value="Lambda_DNA-bd_dom_sf"/>
</dbReference>
<organism evidence="2 3">
    <name type="scientific">Ureibacillus sinduriensis BLB-1 = JCM 15800</name>
    <dbReference type="NCBI Taxonomy" id="1384057"/>
    <lineage>
        <taxon>Bacteria</taxon>
        <taxon>Bacillati</taxon>
        <taxon>Bacillota</taxon>
        <taxon>Bacilli</taxon>
        <taxon>Bacillales</taxon>
        <taxon>Caryophanaceae</taxon>
        <taxon>Ureibacillus</taxon>
    </lineage>
</organism>
<evidence type="ECO:0000313" key="3">
    <source>
        <dbReference type="Proteomes" id="UP000030408"/>
    </source>
</evidence>
<dbReference type="InterPro" id="IPR010057">
    <property type="entry name" value="Transcription_activator_Rgg_C"/>
</dbReference>
<dbReference type="Pfam" id="PF01381">
    <property type="entry name" value="HTH_3"/>
    <property type="match status" value="1"/>
</dbReference>
<dbReference type="EMBL" id="JPVO01000051">
    <property type="protein sequence ID" value="KGR75269.1"/>
    <property type="molecule type" value="Genomic_DNA"/>
</dbReference>
<dbReference type="SMART" id="SM00530">
    <property type="entry name" value="HTH_XRE"/>
    <property type="match status" value="1"/>
</dbReference>
<comment type="caution">
    <text evidence="2">The sequence shown here is derived from an EMBL/GenBank/DDBJ whole genome shotgun (WGS) entry which is preliminary data.</text>
</comment>
<reference evidence="2 3" key="1">
    <citation type="submission" date="2014-02" db="EMBL/GenBank/DDBJ databases">
        <title>Draft genome sequence of Lysinibacillus sinduriensis JCM 15800.</title>
        <authorList>
            <person name="Zhang F."/>
            <person name="Wang G."/>
            <person name="Zhang L."/>
        </authorList>
    </citation>
    <scope>NUCLEOTIDE SEQUENCE [LARGE SCALE GENOMIC DNA]</scope>
    <source>
        <strain evidence="2 3">JCM 15800</strain>
    </source>
</reference>
<dbReference type="InterPro" id="IPR011990">
    <property type="entry name" value="TPR-like_helical_dom_sf"/>
</dbReference>
<dbReference type="PROSITE" id="PS50943">
    <property type="entry name" value="HTH_CROC1"/>
    <property type="match status" value="1"/>
</dbReference>